<dbReference type="AlphaFoldDB" id="A0A7Y9JHL2"/>
<comment type="caution">
    <text evidence="2">The sequence shown here is derived from an EMBL/GenBank/DDBJ whole genome shotgun (WGS) entry which is preliminary data.</text>
</comment>
<evidence type="ECO:0000313" key="3">
    <source>
        <dbReference type="Proteomes" id="UP000529783"/>
    </source>
</evidence>
<dbReference type="EMBL" id="JACCBA010000001">
    <property type="protein sequence ID" value="NYD48861.1"/>
    <property type="molecule type" value="Genomic_DNA"/>
</dbReference>
<gene>
    <name evidence="2" type="ORF">BJY14_004844</name>
</gene>
<accession>A0A7Y9JHL2</accession>
<reference evidence="2 3" key="1">
    <citation type="submission" date="2020-07" db="EMBL/GenBank/DDBJ databases">
        <title>Sequencing the genomes of 1000 actinobacteria strains.</title>
        <authorList>
            <person name="Klenk H.-P."/>
        </authorList>
    </citation>
    <scope>NUCLEOTIDE SEQUENCE [LARGE SCALE GENOMIC DNA]</scope>
    <source>
        <strain evidence="2 3">DSM 40398</strain>
    </source>
</reference>
<organism evidence="2 3">
    <name type="scientific">Actinomadura luteofluorescens</name>
    <dbReference type="NCBI Taxonomy" id="46163"/>
    <lineage>
        <taxon>Bacteria</taxon>
        <taxon>Bacillati</taxon>
        <taxon>Actinomycetota</taxon>
        <taxon>Actinomycetes</taxon>
        <taxon>Streptosporangiales</taxon>
        <taxon>Thermomonosporaceae</taxon>
        <taxon>Actinomadura</taxon>
    </lineage>
</organism>
<evidence type="ECO:0000313" key="2">
    <source>
        <dbReference type="EMBL" id="NYD48861.1"/>
    </source>
</evidence>
<feature type="region of interest" description="Disordered" evidence="1">
    <location>
        <begin position="34"/>
        <end position="58"/>
    </location>
</feature>
<sequence length="87" mass="9407">MNPGPVLLHASRYINSEKSRKMMTPFLRAVAKGPLPRCPRRSRPVRGRRLAGEHPGSAAGVHVAVNRVAPGEKVAFAEGERVHPAPP</sequence>
<proteinExistence type="predicted"/>
<keyword evidence="3" id="KW-1185">Reference proteome</keyword>
<feature type="compositionally biased region" description="Basic residues" evidence="1">
    <location>
        <begin position="38"/>
        <end position="49"/>
    </location>
</feature>
<name>A0A7Y9JHL2_9ACTN</name>
<dbReference type="Proteomes" id="UP000529783">
    <property type="component" value="Unassembled WGS sequence"/>
</dbReference>
<evidence type="ECO:0000256" key="1">
    <source>
        <dbReference type="SAM" id="MobiDB-lite"/>
    </source>
</evidence>
<protein>
    <submittedName>
        <fullName evidence="2">Uncharacterized protein</fullName>
    </submittedName>
</protein>